<keyword evidence="4" id="KW-1133">Transmembrane helix</keyword>
<comment type="caution">
    <text evidence="6">The sequence shown here is derived from an EMBL/GenBank/DDBJ whole genome shotgun (WGS) entry which is preliminary data.</text>
</comment>
<dbReference type="GO" id="GO:0015190">
    <property type="term" value="F:L-leucine transmembrane transporter activity"/>
    <property type="evidence" value="ECO:0007669"/>
    <property type="project" value="TreeGrafter"/>
</dbReference>
<keyword evidence="7" id="KW-1185">Reference proteome</keyword>
<dbReference type="Proteomes" id="UP001152562">
    <property type="component" value="Unassembled WGS sequence"/>
</dbReference>
<evidence type="ECO:0000313" key="7">
    <source>
        <dbReference type="Proteomes" id="UP001152562"/>
    </source>
</evidence>
<dbReference type="SUPFAM" id="SSF51445">
    <property type="entry name" value="(Trans)glycosidases"/>
    <property type="match status" value="1"/>
</dbReference>
<dbReference type="GO" id="GO:0005975">
    <property type="term" value="P:carbohydrate metabolic process"/>
    <property type="evidence" value="ECO:0007669"/>
    <property type="project" value="InterPro"/>
</dbReference>
<dbReference type="GO" id="GO:0015173">
    <property type="term" value="F:aromatic amino acid transmembrane transporter activity"/>
    <property type="evidence" value="ECO:0007669"/>
    <property type="project" value="TreeGrafter"/>
</dbReference>
<dbReference type="InterPro" id="IPR031984">
    <property type="entry name" value="SLC3A2_N"/>
</dbReference>
<dbReference type="AlphaFoldDB" id="A0A9P0TIV9"/>
<evidence type="ECO:0000256" key="4">
    <source>
        <dbReference type="SAM" id="Phobius"/>
    </source>
</evidence>
<feature type="transmembrane region" description="Helical" evidence="4">
    <location>
        <begin position="119"/>
        <end position="141"/>
    </location>
</feature>
<evidence type="ECO:0000313" key="6">
    <source>
        <dbReference type="EMBL" id="CAH4031471.1"/>
    </source>
</evidence>
<dbReference type="InterPro" id="IPR042280">
    <property type="entry name" value="SLC3A2"/>
</dbReference>
<dbReference type="Pfam" id="PF00128">
    <property type="entry name" value="Alpha-amylase"/>
    <property type="match status" value="1"/>
</dbReference>
<dbReference type="GO" id="GO:0016324">
    <property type="term" value="C:apical plasma membrane"/>
    <property type="evidence" value="ECO:0007669"/>
    <property type="project" value="TreeGrafter"/>
</dbReference>
<dbReference type="GO" id="GO:1903801">
    <property type="term" value="P:L-leucine import across plasma membrane"/>
    <property type="evidence" value="ECO:0007669"/>
    <property type="project" value="TreeGrafter"/>
</dbReference>
<dbReference type="SMART" id="SM00642">
    <property type="entry name" value="Aamy"/>
    <property type="match status" value="1"/>
</dbReference>
<reference evidence="6" key="1">
    <citation type="submission" date="2022-05" db="EMBL/GenBank/DDBJ databases">
        <authorList>
            <person name="Okamura Y."/>
        </authorList>
    </citation>
    <scope>NUCLEOTIDE SEQUENCE</scope>
</reference>
<dbReference type="GO" id="GO:0016323">
    <property type="term" value="C:basolateral plasma membrane"/>
    <property type="evidence" value="ECO:0007669"/>
    <property type="project" value="TreeGrafter"/>
</dbReference>
<dbReference type="Gene3D" id="3.20.20.80">
    <property type="entry name" value="Glycosidases"/>
    <property type="match status" value="1"/>
</dbReference>
<dbReference type="GO" id="GO:0015823">
    <property type="term" value="P:phenylalanine transport"/>
    <property type="evidence" value="ECO:0007669"/>
    <property type="project" value="TreeGrafter"/>
</dbReference>
<feature type="region of interest" description="Disordered" evidence="3">
    <location>
        <begin position="1"/>
        <end position="54"/>
    </location>
</feature>
<dbReference type="GO" id="GO:0004558">
    <property type="term" value="F:alpha-1,4-glucosidase activity"/>
    <property type="evidence" value="ECO:0007669"/>
    <property type="project" value="UniProtKB-EC"/>
</dbReference>
<accession>A0A9P0TIV9</accession>
<dbReference type="GO" id="GO:1904273">
    <property type="term" value="P:L-alanine import across plasma membrane"/>
    <property type="evidence" value="ECO:0007669"/>
    <property type="project" value="TreeGrafter"/>
</dbReference>
<dbReference type="GO" id="GO:0015180">
    <property type="term" value="F:L-alanine transmembrane transporter activity"/>
    <property type="evidence" value="ECO:0007669"/>
    <property type="project" value="TreeGrafter"/>
</dbReference>
<proteinExistence type="predicted"/>
<dbReference type="InterPro" id="IPR045857">
    <property type="entry name" value="O16G_dom_2"/>
</dbReference>
<sequence length="613" mass="68693">MSESRKNHLNIDGGQVKEDDHVASYKPISENDEDFRTSKSSLKKEKGSGDGAEEKLLSKEDEAKIVTRVDMADAKYVVEDHRNGDAKIELDANKRQFMGLTKEELMKYADDPMWVRLRWFMFVLFWAMWLCMLAGAIIIIIRAPKCAPPAPKKWFERGPLVDASSVEDYSAIDLPLLTDAKVAAVFAPSCKDTYSVLEDENVPCLKQFKEFVTKAKSAGIKVIVDLTANFVSTSHKWFQLSQNRSAEYNDYFTWRASTEFDPNNNTAKPPNNWVSTLNEPAWNLSPVREEFYLHQYGADQADLNFHNPAVVKQFDAVLKIWMKAGADGVRLQRARTLVVNNTNIEKAMEEPRVGRGIDHKADFTQYSYYQHKYTADQPALDELFSHWSHLVDASYDVPSAGESVFTIAEQDQPEWFLLERNTTSLRPVSTAPLPASDARAAILALDQRIARWPLVQLNSPEPNVELAAFSMLMPAAPVFTMDQLQTTDNDTSTISLLSSLSLLRSDASVEHGMYDISATPTVNSTSTMLACTRWKIGHTGYVSLYNPGELARADLGALALPVLPLTLTVHHLTESTRLATNYTSHSEVQVDDIVVPARSTLILSFVPRTSVEN</sequence>
<dbReference type="Pfam" id="PF16028">
    <property type="entry name" value="SLC3A2_N"/>
    <property type="match status" value="1"/>
</dbReference>
<dbReference type="InterPro" id="IPR017853">
    <property type="entry name" value="GH"/>
</dbReference>
<evidence type="ECO:0000259" key="5">
    <source>
        <dbReference type="SMART" id="SM00642"/>
    </source>
</evidence>
<evidence type="ECO:0000256" key="3">
    <source>
        <dbReference type="SAM" id="MobiDB-lite"/>
    </source>
</evidence>
<feature type="domain" description="Glycosyl hydrolase family 13 catalytic" evidence="5">
    <location>
        <begin position="155"/>
        <end position="504"/>
    </location>
</feature>
<dbReference type="Gene3D" id="3.90.400.10">
    <property type="entry name" value="Oligo-1,6-glucosidase, Domain 2"/>
    <property type="match status" value="1"/>
</dbReference>
<keyword evidence="4" id="KW-0812">Transmembrane</keyword>
<feature type="compositionally biased region" description="Basic and acidic residues" evidence="3">
    <location>
        <begin position="34"/>
        <end position="54"/>
    </location>
</feature>
<dbReference type="PANTHER" id="PTHR46673:SF1">
    <property type="entry name" value="4F2 CELL-SURFACE ANTIGEN HEAVY CHAIN"/>
    <property type="match status" value="1"/>
</dbReference>
<evidence type="ECO:0000256" key="1">
    <source>
        <dbReference type="ARBA" id="ARBA00001657"/>
    </source>
</evidence>
<dbReference type="EMBL" id="CALOZG010000015">
    <property type="protein sequence ID" value="CAH4031471.1"/>
    <property type="molecule type" value="Genomic_DNA"/>
</dbReference>
<name>A0A9P0TIV9_PIEBR</name>
<dbReference type="EC" id="3.2.1.20" evidence="2"/>
<comment type="catalytic activity">
    <reaction evidence="1">
        <text>Hydrolysis of terminal, non-reducing (1-&gt;4)-linked alpha-D-glucose residues with release of alpha-D-glucose.</text>
        <dbReference type="EC" id="3.2.1.20"/>
    </reaction>
</comment>
<dbReference type="PANTHER" id="PTHR46673">
    <property type="entry name" value="4F2 CELL-SURFACE ANTIGEN HEAVY CHAIN"/>
    <property type="match status" value="1"/>
</dbReference>
<evidence type="ECO:0000256" key="2">
    <source>
        <dbReference type="ARBA" id="ARBA00012741"/>
    </source>
</evidence>
<keyword evidence="4" id="KW-0472">Membrane</keyword>
<gene>
    <name evidence="6" type="ORF">PIBRA_LOCUS7962</name>
</gene>
<protein>
    <recommendedName>
        <fullName evidence="2">alpha-glucosidase</fullName>
        <ecNumber evidence="2">3.2.1.20</ecNumber>
    </recommendedName>
</protein>
<organism evidence="6 7">
    <name type="scientific">Pieris brassicae</name>
    <name type="common">White butterfly</name>
    <name type="synonym">Large white butterfly</name>
    <dbReference type="NCBI Taxonomy" id="7116"/>
    <lineage>
        <taxon>Eukaryota</taxon>
        <taxon>Metazoa</taxon>
        <taxon>Ecdysozoa</taxon>
        <taxon>Arthropoda</taxon>
        <taxon>Hexapoda</taxon>
        <taxon>Insecta</taxon>
        <taxon>Pterygota</taxon>
        <taxon>Neoptera</taxon>
        <taxon>Endopterygota</taxon>
        <taxon>Lepidoptera</taxon>
        <taxon>Glossata</taxon>
        <taxon>Ditrysia</taxon>
        <taxon>Papilionoidea</taxon>
        <taxon>Pieridae</taxon>
        <taxon>Pierinae</taxon>
        <taxon>Pieris</taxon>
    </lineage>
</organism>
<dbReference type="InterPro" id="IPR006047">
    <property type="entry name" value="GH13_cat_dom"/>
</dbReference>